<reference evidence="1 2" key="1">
    <citation type="submission" date="2015-05" db="EMBL/GenBank/DDBJ databases">
        <title>A genomic and transcriptomic approach to investigate the blue pigment phenotype in Pseudomonas fluorescens.</title>
        <authorList>
            <person name="Andreani N.A."/>
            <person name="Cardazzo B."/>
        </authorList>
    </citation>
    <scope>NUCLEOTIDE SEQUENCE [LARGE SCALE GENOMIC DNA]</scope>
    <source>
        <strain evidence="1 2">Ps_22</strain>
    </source>
</reference>
<comment type="caution">
    <text evidence="1">The sequence shown here is derived from an EMBL/GenBank/DDBJ whole genome shotgun (WGS) entry which is preliminary data.</text>
</comment>
<accession>A0A109LDU3</accession>
<dbReference type="Proteomes" id="UP000061348">
    <property type="component" value="Unassembled WGS sequence"/>
</dbReference>
<gene>
    <name evidence="1" type="ORF">PFLmoz3_04566</name>
</gene>
<organism evidence="1 2">
    <name type="scientific">Pseudomonas fluorescens</name>
    <dbReference type="NCBI Taxonomy" id="294"/>
    <lineage>
        <taxon>Bacteria</taxon>
        <taxon>Pseudomonadati</taxon>
        <taxon>Pseudomonadota</taxon>
        <taxon>Gammaproteobacteria</taxon>
        <taxon>Pseudomonadales</taxon>
        <taxon>Pseudomonadaceae</taxon>
        <taxon>Pseudomonas</taxon>
    </lineage>
</organism>
<evidence type="ECO:0000313" key="1">
    <source>
        <dbReference type="EMBL" id="KWV85743.1"/>
    </source>
</evidence>
<proteinExistence type="predicted"/>
<name>A0A109LDU3_PSEFL</name>
<dbReference type="AlphaFoldDB" id="A0A109LDU3"/>
<protein>
    <submittedName>
        <fullName evidence="1">Uncharacterized protein</fullName>
    </submittedName>
</protein>
<sequence>MHLGDLVVAGQALVVSGNHIVALFHRDWCHIVLPVVREQAARALLVEPANILRAGEEDAAHDQAMHALGVGLRVGQGQGRTPGAAEQHPFVDAQVLADALKVGDQIPGGVVLETGPWRRAAAATLVEGDNMVEVRVEIAAALGVATGAGASMDEHDRQAFGGATFIDVQGVGVIDSQIVPGVGFDLRVPSLHCVLRRVSGSSLGGRLLFCRLAS</sequence>
<evidence type="ECO:0000313" key="2">
    <source>
        <dbReference type="Proteomes" id="UP000061348"/>
    </source>
</evidence>
<dbReference type="EMBL" id="LCYA01000121">
    <property type="protein sequence ID" value="KWV85743.1"/>
    <property type="molecule type" value="Genomic_DNA"/>
</dbReference>